<keyword evidence="1" id="KW-0808">Transferase</keyword>
<dbReference type="EMBL" id="HG934125">
    <property type="protein sequence ID" value="CDN24607.1"/>
    <property type="molecule type" value="Genomic_DNA"/>
</dbReference>
<dbReference type="AlphaFoldDB" id="W8Y465"/>
<dbReference type="PANTHER" id="PTHR46116:SF15">
    <property type="entry name" value="(E3-INDEPENDENT) E2 UBIQUITIN-CONJUGATING ENZYME"/>
    <property type="match status" value="1"/>
</dbReference>
<feature type="non-terminal residue" evidence="3">
    <location>
        <position position="729"/>
    </location>
</feature>
<name>W8Y465_ORYSA</name>
<keyword evidence="2" id="KW-0833">Ubl conjugation pathway</keyword>
<dbReference type="GO" id="GO:0061631">
    <property type="term" value="F:ubiquitin conjugating enzyme activity"/>
    <property type="evidence" value="ECO:0007669"/>
    <property type="project" value="TreeGrafter"/>
</dbReference>
<organism evidence="3">
    <name type="scientific">Oryza sativa</name>
    <name type="common">Rice</name>
    <dbReference type="NCBI Taxonomy" id="4530"/>
    <lineage>
        <taxon>Eukaryota</taxon>
        <taxon>Viridiplantae</taxon>
        <taxon>Streptophyta</taxon>
        <taxon>Embryophyta</taxon>
        <taxon>Tracheophyta</taxon>
        <taxon>Spermatophyta</taxon>
        <taxon>Magnoliopsida</taxon>
        <taxon>Liliopsida</taxon>
        <taxon>Poales</taxon>
        <taxon>Poaceae</taxon>
        <taxon>BOP clade</taxon>
        <taxon>Oryzoideae</taxon>
        <taxon>Oryzeae</taxon>
        <taxon>Oryzinae</taxon>
        <taxon>Oryza</taxon>
    </lineage>
</organism>
<gene>
    <name evidence="3" type="primary">OsPHO2</name>
</gene>
<protein>
    <submittedName>
        <fullName evidence="3">Transcription factor</fullName>
    </submittedName>
</protein>
<evidence type="ECO:0000256" key="1">
    <source>
        <dbReference type="ARBA" id="ARBA00022679"/>
    </source>
</evidence>
<dbReference type="PANTHER" id="PTHR46116">
    <property type="entry name" value="(E3-INDEPENDENT) E2 UBIQUITIN-CONJUGATING ENZYME"/>
    <property type="match status" value="1"/>
</dbReference>
<sequence length="729" mass="81018">MDLYAISDTSYATREDQEELTYCGHAQNILSSLDESIGKIFRGFLAWRHLLCSPIRSAGPCWSYACLGNELWQTCQQQETFKSILCLWLCGGAMDWTGQGIPGHCCVQWGKECSIRYSPFLQSFMHLIFTIQANVELFILPFRRVHGCVDHGKQKECLMSTLGWYTGSPQQMFGEVNHQVLQTFRTQRSSLCFHASLMPIGSWAGALFRIAREVSGKIPNLASVPGSPAPTLKWLSELMVQIILKHMLQDKSVVLWQDGSTSLGPQSLVPGTLGHFWPGQFIQSVDGCQRTGTSVDALRTEWAVSVTVSYGDGLTETGALLHPDFSFFTGEVIISAVNKNSANLTNGTVAVRESLDTSSAFLSCIGNVLGYKGLQWAGAISVQHFIAIHSQSIEEHTTLDMAQEKMHLDTSALEESAGDCTGSLRKATAFLFSKTAFFPNVASLFGAHSTSSSSVNADSQYQIATAELQPSARRYLRETDHGAYTANIFRKCHKRICCRLFSPLCQRNWSRKCQKRLGEDTTGMVNLTKRSARWYSWDGPPGMPWCSWNTLSQSFLLYFLSSLSSATFCSLPFRWPPLPQIFWQSVPPAQNMGRNWSVGPKFNCSSTAAVPSSSCSQKTLLQGWLQIHGESRWREELHHLQERFPLSCKSTYILHKPPKHFENFVKEHFTCCAPHILDACKAYLGGDLVGHARSAYISDGCKNSSTGFKMPKLLPKLVTTFSAGIPCSP</sequence>
<evidence type="ECO:0000313" key="3">
    <source>
        <dbReference type="EMBL" id="CDN24607.1"/>
    </source>
</evidence>
<reference evidence="3" key="2">
    <citation type="submission" date="2014-03" db="EMBL/GenBank/DDBJ databases">
        <title>Gobindabhog and Satabdi PHO2 cds.</title>
        <authorList>
            <person name="Sarkar S."/>
            <person name="Bhttacharyya S."/>
        </authorList>
    </citation>
    <scope>NUCLEOTIDE SEQUENCE</scope>
</reference>
<proteinExistence type="predicted"/>
<accession>W8Y465</accession>
<evidence type="ECO:0000256" key="2">
    <source>
        <dbReference type="ARBA" id="ARBA00022786"/>
    </source>
</evidence>
<reference evidence="3" key="1">
    <citation type="submission" date="2014-01" db="EMBL/GenBank/DDBJ databases">
        <authorList>
            <person name="SARKAR S."/>
        </authorList>
    </citation>
    <scope>NUCLEOTIDE SEQUENCE</scope>
</reference>